<evidence type="ECO:0000256" key="1">
    <source>
        <dbReference type="SAM" id="Phobius"/>
    </source>
</evidence>
<name>A0A1M6E734_9FIRM</name>
<dbReference type="PANTHER" id="PTHR41260">
    <property type="entry name" value="PROTEIN ECSC"/>
    <property type="match status" value="1"/>
</dbReference>
<dbReference type="RefSeq" id="WP_073993138.1">
    <property type="nucleotide sequence ID" value="NZ_FQYT01000007.1"/>
</dbReference>
<feature type="transmembrane region" description="Helical" evidence="1">
    <location>
        <begin position="223"/>
        <end position="242"/>
    </location>
</feature>
<proteinExistence type="predicted"/>
<dbReference type="STRING" id="1122934.SAMN02745691_00877"/>
<dbReference type="PANTHER" id="PTHR41260:SF1">
    <property type="entry name" value="PROTEIN ECSC"/>
    <property type="match status" value="1"/>
</dbReference>
<keyword evidence="1" id="KW-0812">Transmembrane</keyword>
<dbReference type="InterPro" id="IPR024787">
    <property type="entry name" value="EcsC"/>
</dbReference>
<dbReference type="AlphaFoldDB" id="A0A1M6E734"/>
<evidence type="ECO:0000313" key="2">
    <source>
        <dbReference type="EMBL" id="SHI81189.1"/>
    </source>
</evidence>
<reference evidence="2 3" key="1">
    <citation type="submission" date="2016-11" db="EMBL/GenBank/DDBJ databases">
        <authorList>
            <person name="Jaros S."/>
            <person name="Januszkiewicz K."/>
            <person name="Wedrychowicz H."/>
        </authorList>
    </citation>
    <scope>NUCLEOTIDE SEQUENCE [LARGE SCALE GENOMIC DNA]</scope>
    <source>
        <strain evidence="2 3">DSM 15970</strain>
    </source>
</reference>
<protein>
    <submittedName>
        <fullName evidence="2">EcsC protein family protein</fullName>
    </submittedName>
</protein>
<keyword evidence="1" id="KW-1133">Transmembrane helix</keyword>
<keyword evidence="3" id="KW-1185">Reference proteome</keyword>
<dbReference type="EMBL" id="FQYT01000007">
    <property type="protein sequence ID" value="SHI81189.1"/>
    <property type="molecule type" value="Genomic_DNA"/>
</dbReference>
<sequence>MSDMLKRQLHSIAKKEENFLGRAENAFLRDTVAPVMDKIESKIPEKIRETLNAAFYSGFRLVFEHGDKIIEKSYNKGKLELKHDVNNYAVDKLMSRKTLDTLDRDANITAIKNASISVVEGGALGAFGIGLPDIPVLIGLIVKTIYEISISYGVDYKSDKEKYFILLIICGAMAKGEDQRTFNHQTDSFAASLEREEEPVFDLERMMRITSKILSEAMLTAKFIQGFAVVGVIGAAVNYRIIRKISTYAGLKYKKRYIHKKITEGRGEKQVD</sequence>
<organism evidence="2 3">
    <name type="scientific">Parasporobacterium paucivorans DSM 15970</name>
    <dbReference type="NCBI Taxonomy" id="1122934"/>
    <lineage>
        <taxon>Bacteria</taxon>
        <taxon>Bacillati</taxon>
        <taxon>Bacillota</taxon>
        <taxon>Clostridia</taxon>
        <taxon>Lachnospirales</taxon>
        <taxon>Lachnospiraceae</taxon>
        <taxon>Parasporobacterium</taxon>
    </lineage>
</organism>
<dbReference type="Pfam" id="PF12787">
    <property type="entry name" value="EcsC"/>
    <property type="match status" value="1"/>
</dbReference>
<dbReference type="Proteomes" id="UP000184342">
    <property type="component" value="Unassembled WGS sequence"/>
</dbReference>
<keyword evidence="1" id="KW-0472">Membrane</keyword>
<evidence type="ECO:0000313" key="3">
    <source>
        <dbReference type="Proteomes" id="UP000184342"/>
    </source>
</evidence>
<gene>
    <name evidence="2" type="ORF">SAMN02745691_00877</name>
</gene>
<accession>A0A1M6E734</accession>